<dbReference type="GO" id="GO:0043752">
    <property type="term" value="F:adenosylcobinamide kinase activity"/>
    <property type="evidence" value="ECO:0007669"/>
    <property type="project" value="UniProtKB-EC"/>
</dbReference>
<evidence type="ECO:0000256" key="11">
    <source>
        <dbReference type="ARBA" id="ARBA00022679"/>
    </source>
</evidence>
<evidence type="ECO:0000256" key="4">
    <source>
        <dbReference type="ARBA" id="ARBA00003889"/>
    </source>
</evidence>
<evidence type="ECO:0000256" key="9">
    <source>
        <dbReference type="ARBA" id="ARBA00012523"/>
    </source>
</evidence>
<gene>
    <name evidence="18" type="primary">cobU_16</name>
    <name evidence="18" type="ORF">SDC9_203780</name>
</gene>
<evidence type="ECO:0000256" key="5">
    <source>
        <dbReference type="ARBA" id="ARBA00004692"/>
    </source>
</evidence>
<dbReference type="GO" id="GO:0008820">
    <property type="term" value="F:cobinamide phosphate guanylyltransferase activity"/>
    <property type="evidence" value="ECO:0007669"/>
    <property type="project" value="UniProtKB-EC"/>
</dbReference>
<comment type="catalytic activity">
    <reaction evidence="3">
        <text>adenosylcob(III)inamide + GTP = adenosylcob(III)inamide phosphate + GDP + H(+)</text>
        <dbReference type="Rhea" id="RHEA:15765"/>
        <dbReference type="ChEBI" id="CHEBI:2480"/>
        <dbReference type="ChEBI" id="CHEBI:15378"/>
        <dbReference type="ChEBI" id="CHEBI:37565"/>
        <dbReference type="ChEBI" id="CHEBI:58189"/>
        <dbReference type="ChEBI" id="CHEBI:58502"/>
        <dbReference type="EC" id="2.7.1.156"/>
    </reaction>
</comment>
<keyword evidence="11 18" id="KW-0808">Transferase</keyword>
<evidence type="ECO:0000256" key="13">
    <source>
        <dbReference type="ARBA" id="ARBA00022777"/>
    </source>
</evidence>
<evidence type="ECO:0000256" key="3">
    <source>
        <dbReference type="ARBA" id="ARBA00001522"/>
    </source>
</evidence>
<name>A0A645J6J5_9ZZZZ</name>
<reference evidence="18" key="1">
    <citation type="submission" date="2019-08" db="EMBL/GenBank/DDBJ databases">
        <authorList>
            <person name="Kucharzyk K."/>
            <person name="Murdoch R.W."/>
            <person name="Higgins S."/>
            <person name="Loffler F."/>
        </authorList>
    </citation>
    <scope>NUCLEOTIDE SEQUENCE</scope>
</reference>
<proteinExistence type="inferred from homology"/>
<dbReference type="Gene3D" id="3.40.50.300">
    <property type="entry name" value="P-loop containing nucleotide triphosphate hydrolases"/>
    <property type="match status" value="1"/>
</dbReference>
<dbReference type="EC" id="2.7.1.156" evidence="8"/>
<evidence type="ECO:0000256" key="1">
    <source>
        <dbReference type="ARBA" id="ARBA00000312"/>
    </source>
</evidence>
<protein>
    <recommendedName>
        <fullName evidence="16">Adenosylcobinamide kinase</fullName>
        <ecNumber evidence="8">2.7.1.156</ecNumber>
        <ecNumber evidence="9">2.7.7.62</ecNumber>
    </recommendedName>
    <alternativeName>
        <fullName evidence="17">Adenosylcobinamide-phosphate guanylyltransferase</fullName>
    </alternativeName>
</protein>
<organism evidence="18">
    <name type="scientific">bioreactor metagenome</name>
    <dbReference type="NCBI Taxonomy" id="1076179"/>
    <lineage>
        <taxon>unclassified sequences</taxon>
        <taxon>metagenomes</taxon>
        <taxon>ecological metagenomes</taxon>
    </lineage>
</organism>
<comment type="catalytic activity">
    <reaction evidence="1">
        <text>adenosylcob(III)inamide + ATP = adenosylcob(III)inamide phosphate + ADP + H(+)</text>
        <dbReference type="Rhea" id="RHEA:15769"/>
        <dbReference type="ChEBI" id="CHEBI:2480"/>
        <dbReference type="ChEBI" id="CHEBI:15378"/>
        <dbReference type="ChEBI" id="CHEBI:30616"/>
        <dbReference type="ChEBI" id="CHEBI:58502"/>
        <dbReference type="ChEBI" id="CHEBI:456216"/>
        <dbReference type="EC" id="2.7.1.156"/>
    </reaction>
</comment>
<evidence type="ECO:0000256" key="12">
    <source>
        <dbReference type="ARBA" id="ARBA00022741"/>
    </source>
</evidence>
<dbReference type="GO" id="GO:0009236">
    <property type="term" value="P:cobalamin biosynthetic process"/>
    <property type="evidence" value="ECO:0007669"/>
    <property type="project" value="UniProtKB-KW"/>
</dbReference>
<dbReference type="InterPro" id="IPR003203">
    <property type="entry name" value="CobU/CobP"/>
</dbReference>
<dbReference type="PANTHER" id="PTHR34848:SF1">
    <property type="entry name" value="BIFUNCTIONAL ADENOSYLCOBALAMIN BIOSYNTHESIS PROTEIN COBU"/>
    <property type="match status" value="1"/>
</dbReference>
<comment type="similarity">
    <text evidence="7">Belongs to the CobU/CobP family.</text>
</comment>
<dbReference type="EMBL" id="VSSQ01126069">
    <property type="protein sequence ID" value="MPN56094.1"/>
    <property type="molecule type" value="Genomic_DNA"/>
</dbReference>
<keyword evidence="15" id="KW-0342">GTP-binding</keyword>
<evidence type="ECO:0000256" key="7">
    <source>
        <dbReference type="ARBA" id="ARBA00007490"/>
    </source>
</evidence>
<comment type="catalytic activity">
    <reaction evidence="2">
        <text>adenosylcob(III)inamide phosphate + GTP + H(+) = adenosylcob(III)inamide-GDP + diphosphate</text>
        <dbReference type="Rhea" id="RHEA:22712"/>
        <dbReference type="ChEBI" id="CHEBI:15378"/>
        <dbReference type="ChEBI" id="CHEBI:33019"/>
        <dbReference type="ChEBI" id="CHEBI:37565"/>
        <dbReference type="ChEBI" id="CHEBI:58502"/>
        <dbReference type="ChEBI" id="CHEBI:60487"/>
        <dbReference type="EC" id="2.7.7.62"/>
    </reaction>
</comment>
<comment type="pathway">
    <text evidence="5">Cofactor biosynthesis; adenosylcobalamin biosynthesis; adenosylcobalamin from cob(II)yrinate a,c-diamide: step 6/7.</text>
</comment>
<dbReference type="InterPro" id="IPR027417">
    <property type="entry name" value="P-loop_NTPase"/>
</dbReference>
<keyword evidence="13" id="KW-0418">Kinase</keyword>
<dbReference type="GO" id="GO:0005525">
    <property type="term" value="F:GTP binding"/>
    <property type="evidence" value="ECO:0007669"/>
    <property type="project" value="UniProtKB-KW"/>
</dbReference>
<evidence type="ECO:0000313" key="18">
    <source>
        <dbReference type="EMBL" id="MPN56094.1"/>
    </source>
</evidence>
<accession>A0A645J6J5</accession>
<evidence type="ECO:0000256" key="2">
    <source>
        <dbReference type="ARBA" id="ARBA00000711"/>
    </source>
</evidence>
<comment type="function">
    <text evidence="4">Catalyzes ATP-dependent phosphorylation of adenosylcobinamide and addition of GMP to adenosylcobinamide phosphate.</text>
</comment>
<dbReference type="AlphaFoldDB" id="A0A645J6J5"/>
<evidence type="ECO:0000256" key="8">
    <source>
        <dbReference type="ARBA" id="ARBA00012016"/>
    </source>
</evidence>
<evidence type="ECO:0000256" key="6">
    <source>
        <dbReference type="ARBA" id="ARBA00005159"/>
    </source>
</evidence>
<evidence type="ECO:0000256" key="15">
    <source>
        <dbReference type="ARBA" id="ARBA00023134"/>
    </source>
</evidence>
<sequence length="144" mass="16237">MASRIAAHQARRPRAWLTKEAPFHPALAIQEAYTAGRRVLLLDCLTMLVSNWLCRLLPEEEQEQLLEQDYFNAMAQPVEEMLALIRSLEDVTLVMVTDEVGWGLVPDNALGRLYRDLAGRINRQAAAAADQAWLVVMGLPQQLK</sequence>
<comment type="pathway">
    <text evidence="6">Cofactor biosynthesis; adenosylcobalamin biosynthesis; adenosylcobalamin from cob(II)yrinate a,c-diamide: step 5/7.</text>
</comment>
<evidence type="ECO:0000256" key="14">
    <source>
        <dbReference type="ARBA" id="ARBA00022840"/>
    </source>
</evidence>
<dbReference type="PIRSF" id="PIRSF006135">
    <property type="entry name" value="CobU"/>
    <property type="match status" value="1"/>
</dbReference>
<evidence type="ECO:0000256" key="17">
    <source>
        <dbReference type="ARBA" id="ARBA00030571"/>
    </source>
</evidence>
<evidence type="ECO:0000256" key="10">
    <source>
        <dbReference type="ARBA" id="ARBA00022573"/>
    </source>
</evidence>
<comment type="caution">
    <text evidence="18">The sequence shown here is derived from an EMBL/GenBank/DDBJ whole genome shotgun (WGS) entry which is preliminary data.</text>
</comment>
<evidence type="ECO:0000256" key="16">
    <source>
        <dbReference type="ARBA" id="ARBA00029570"/>
    </source>
</evidence>
<keyword evidence="14" id="KW-0067">ATP-binding</keyword>
<dbReference type="EC" id="2.7.7.62" evidence="9"/>
<keyword evidence="12" id="KW-0547">Nucleotide-binding</keyword>
<dbReference type="PANTHER" id="PTHR34848">
    <property type="match status" value="1"/>
</dbReference>
<dbReference type="GO" id="GO:0005524">
    <property type="term" value="F:ATP binding"/>
    <property type="evidence" value="ECO:0007669"/>
    <property type="project" value="UniProtKB-KW"/>
</dbReference>
<dbReference type="Pfam" id="PF02283">
    <property type="entry name" value="CobU"/>
    <property type="match status" value="1"/>
</dbReference>
<dbReference type="SUPFAM" id="SSF52540">
    <property type="entry name" value="P-loop containing nucleoside triphosphate hydrolases"/>
    <property type="match status" value="1"/>
</dbReference>
<keyword evidence="10" id="KW-0169">Cobalamin biosynthesis</keyword>